<dbReference type="OrthoDB" id="283082at2759"/>
<dbReference type="InParanoid" id="A0A0V0QYZ7"/>
<evidence type="ECO:0000313" key="1">
    <source>
        <dbReference type="EMBL" id="KRX07490.1"/>
    </source>
</evidence>
<proteinExistence type="predicted"/>
<organism evidence="1 2">
    <name type="scientific">Pseudocohnilembus persalinus</name>
    <name type="common">Ciliate</name>
    <dbReference type="NCBI Taxonomy" id="266149"/>
    <lineage>
        <taxon>Eukaryota</taxon>
        <taxon>Sar</taxon>
        <taxon>Alveolata</taxon>
        <taxon>Ciliophora</taxon>
        <taxon>Intramacronucleata</taxon>
        <taxon>Oligohymenophorea</taxon>
        <taxon>Scuticociliatia</taxon>
        <taxon>Philasterida</taxon>
        <taxon>Pseudocohnilembidae</taxon>
        <taxon>Pseudocohnilembus</taxon>
    </lineage>
</organism>
<name>A0A0V0QYZ7_PSEPJ</name>
<gene>
    <name evidence="1" type="ORF">PPERSA_11039</name>
</gene>
<keyword evidence="2" id="KW-1185">Reference proteome</keyword>
<protein>
    <submittedName>
        <fullName evidence="1">Uncharacterized protein</fullName>
    </submittedName>
</protein>
<dbReference type="EMBL" id="LDAU01000082">
    <property type="protein sequence ID" value="KRX07490.1"/>
    <property type="molecule type" value="Genomic_DNA"/>
</dbReference>
<evidence type="ECO:0000313" key="2">
    <source>
        <dbReference type="Proteomes" id="UP000054937"/>
    </source>
</evidence>
<sequence length="167" mass="19159">MNNMNKTKNFIPGYSGFVPSSEEHEDVLQINKAKSHIPGYNGYIEGSKSENLMGKTFGKITYQSSTKSHHIGTDLPPQLRYLSQCKDEYRPQKEVKVKDLDRLRTIEDAKKQAGQFYGNEVMGYSSFDKTTLPLMTGEYKERPPYQSEQLTDLTYEEARQQAYNAPQ</sequence>
<accession>A0A0V0QYZ7</accession>
<reference evidence="1 2" key="1">
    <citation type="journal article" date="2015" name="Sci. Rep.">
        <title>Genome of the facultative scuticociliatosis pathogen Pseudocohnilembus persalinus provides insight into its virulence through horizontal gene transfer.</title>
        <authorList>
            <person name="Xiong J."/>
            <person name="Wang G."/>
            <person name="Cheng J."/>
            <person name="Tian M."/>
            <person name="Pan X."/>
            <person name="Warren A."/>
            <person name="Jiang C."/>
            <person name="Yuan D."/>
            <person name="Miao W."/>
        </authorList>
    </citation>
    <scope>NUCLEOTIDE SEQUENCE [LARGE SCALE GENOMIC DNA]</scope>
    <source>
        <strain evidence="1">36N120E</strain>
    </source>
</reference>
<dbReference type="Proteomes" id="UP000054937">
    <property type="component" value="Unassembled WGS sequence"/>
</dbReference>
<dbReference type="AlphaFoldDB" id="A0A0V0QYZ7"/>
<comment type="caution">
    <text evidence="1">The sequence shown here is derived from an EMBL/GenBank/DDBJ whole genome shotgun (WGS) entry which is preliminary data.</text>
</comment>